<name>R0I9K6_EXST2</name>
<feature type="signal peptide" evidence="1">
    <location>
        <begin position="1"/>
        <end position="18"/>
    </location>
</feature>
<accession>R0I9K6</accession>
<evidence type="ECO:0000313" key="3">
    <source>
        <dbReference type="Proteomes" id="UP000016935"/>
    </source>
</evidence>
<keyword evidence="1" id="KW-0732">Signal</keyword>
<reference evidence="2 3" key="2">
    <citation type="journal article" date="2013" name="PLoS Genet.">
        <title>Comparative genome structure, secondary metabolite, and effector coding capacity across Cochliobolus pathogens.</title>
        <authorList>
            <person name="Condon B.J."/>
            <person name="Leng Y."/>
            <person name="Wu D."/>
            <person name="Bushley K.E."/>
            <person name="Ohm R.A."/>
            <person name="Otillar R."/>
            <person name="Martin J."/>
            <person name="Schackwitz W."/>
            <person name="Grimwood J."/>
            <person name="MohdZainudin N."/>
            <person name="Xue C."/>
            <person name="Wang R."/>
            <person name="Manning V.A."/>
            <person name="Dhillon B."/>
            <person name="Tu Z.J."/>
            <person name="Steffenson B.J."/>
            <person name="Salamov A."/>
            <person name="Sun H."/>
            <person name="Lowry S."/>
            <person name="LaButti K."/>
            <person name="Han J."/>
            <person name="Copeland A."/>
            <person name="Lindquist E."/>
            <person name="Barry K."/>
            <person name="Schmutz J."/>
            <person name="Baker S.E."/>
            <person name="Ciuffetti L.M."/>
            <person name="Grigoriev I.V."/>
            <person name="Zhong S."/>
            <person name="Turgeon B.G."/>
        </authorList>
    </citation>
    <scope>NUCLEOTIDE SEQUENCE [LARGE SCALE GENOMIC DNA]</scope>
    <source>
        <strain evidence="3">28A</strain>
    </source>
</reference>
<gene>
    <name evidence="2" type="ORF">SETTUDRAFT_34873</name>
</gene>
<dbReference type="HOGENOM" id="CLU_1714428_0_0_1"/>
<dbReference type="EMBL" id="KB908855">
    <property type="protein sequence ID" value="EOA82130.1"/>
    <property type="molecule type" value="Genomic_DNA"/>
</dbReference>
<dbReference type="GeneID" id="19403956"/>
<dbReference type="RefSeq" id="XP_008030122.1">
    <property type="nucleotide sequence ID" value="XM_008031931.1"/>
</dbReference>
<protein>
    <submittedName>
        <fullName evidence="2">Uncharacterized protein</fullName>
    </submittedName>
</protein>
<dbReference type="AlphaFoldDB" id="R0I9K6"/>
<sequence length="153" mass="16974">MYLFNLLFLLLSALPSLASPDYCNPIRDPTCWLPSGSWTPTRELTFHTDLQDLILNPRARQIQHVNAVIAVTNSGGIRVTFSPNDVPSSVDNIQYQVTIEGVTRPTPRVNWDPHADGPSPSVDFSADEVERLLTRSRSGTLLFNIAVREDGSL</sequence>
<organism evidence="2 3">
    <name type="scientific">Exserohilum turcicum (strain 28A)</name>
    <name type="common">Northern leaf blight fungus</name>
    <name type="synonym">Setosphaeria turcica</name>
    <dbReference type="NCBI Taxonomy" id="671987"/>
    <lineage>
        <taxon>Eukaryota</taxon>
        <taxon>Fungi</taxon>
        <taxon>Dikarya</taxon>
        <taxon>Ascomycota</taxon>
        <taxon>Pezizomycotina</taxon>
        <taxon>Dothideomycetes</taxon>
        <taxon>Pleosporomycetidae</taxon>
        <taxon>Pleosporales</taxon>
        <taxon>Pleosporineae</taxon>
        <taxon>Pleosporaceae</taxon>
        <taxon>Exserohilum</taxon>
    </lineage>
</organism>
<dbReference type="Proteomes" id="UP000016935">
    <property type="component" value="Unassembled WGS sequence"/>
</dbReference>
<evidence type="ECO:0000256" key="1">
    <source>
        <dbReference type="SAM" id="SignalP"/>
    </source>
</evidence>
<proteinExistence type="predicted"/>
<evidence type="ECO:0000313" key="2">
    <source>
        <dbReference type="EMBL" id="EOA82130.1"/>
    </source>
</evidence>
<feature type="chain" id="PRO_5004342946" evidence="1">
    <location>
        <begin position="19"/>
        <end position="153"/>
    </location>
</feature>
<keyword evidence="3" id="KW-1185">Reference proteome</keyword>
<reference evidence="2 3" key="1">
    <citation type="journal article" date="2012" name="PLoS Pathog.">
        <title>Diverse lifestyles and strategies of plant pathogenesis encoded in the genomes of eighteen Dothideomycetes fungi.</title>
        <authorList>
            <person name="Ohm R.A."/>
            <person name="Feau N."/>
            <person name="Henrissat B."/>
            <person name="Schoch C.L."/>
            <person name="Horwitz B.A."/>
            <person name="Barry K.W."/>
            <person name="Condon B.J."/>
            <person name="Copeland A.C."/>
            <person name="Dhillon B."/>
            <person name="Glaser F."/>
            <person name="Hesse C.N."/>
            <person name="Kosti I."/>
            <person name="LaButti K."/>
            <person name="Lindquist E.A."/>
            <person name="Lucas S."/>
            <person name="Salamov A.A."/>
            <person name="Bradshaw R.E."/>
            <person name="Ciuffetti L."/>
            <person name="Hamelin R.C."/>
            <person name="Kema G.H.J."/>
            <person name="Lawrence C."/>
            <person name="Scott J.A."/>
            <person name="Spatafora J.W."/>
            <person name="Turgeon B.G."/>
            <person name="de Wit P.J.G.M."/>
            <person name="Zhong S."/>
            <person name="Goodwin S.B."/>
            <person name="Grigoriev I.V."/>
        </authorList>
    </citation>
    <scope>NUCLEOTIDE SEQUENCE [LARGE SCALE GENOMIC DNA]</scope>
    <source>
        <strain evidence="3">28A</strain>
    </source>
</reference>